<evidence type="ECO:0000256" key="4">
    <source>
        <dbReference type="ARBA" id="ARBA00022490"/>
    </source>
</evidence>
<comment type="subcellular location">
    <subcellularLocation>
        <location evidence="1 5">Cytoplasm</location>
    </subcellularLocation>
</comment>
<evidence type="ECO:0000313" key="8">
    <source>
        <dbReference type="EMBL" id="SUO93356.1"/>
    </source>
</evidence>
<dbReference type="InterPro" id="IPR053925">
    <property type="entry name" value="RecX_HTH_3rd"/>
</dbReference>
<dbReference type="OrthoDB" id="7066780at2"/>
<evidence type="ECO:0000259" key="7">
    <source>
        <dbReference type="Pfam" id="PF21981"/>
    </source>
</evidence>
<gene>
    <name evidence="5 8" type="primary">recX</name>
    <name evidence="8" type="ORF">NCTC13337_00189</name>
</gene>
<keyword evidence="4 5" id="KW-0963">Cytoplasm</keyword>
<dbReference type="Pfam" id="PF02631">
    <property type="entry name" value="RecX_HTH2"/>
    <property type="match status" value="1"/>
</dbReference>
<dbReference type="GO" id="GO:0005737">
    <property type="term" value="C:cytoplasm"/>
    <property type="evidence" value="ECO:0007669"/>
    <property type="project" value="UniProtKB-SubCell"/>
</dbReference>
<dbReference type="PANTHER" id="PTHR33602">
    <property type="entry name" value="REGULATORY PROTEIN RECX FAMILY PROTEIN"/>
    <property type="match status" value="1"/>
</dbReference>
<proteinExistence type="inferred from homology"/>
<evidence type="ECO:0000256" key="3">
    <source>
        <dbReference type="ARBA" id="ARBA00018111"/>
    </source>
</evidence>
<protein>
    <recommendedName>
        <fullName evidence="3 5">Regulatory protein RecX</fullName>
    </recommendedName>
</protein>
<keyword evidence="9" id="KW-1185">Reference proteome</keyword>
<feature type="domain" description="RecX third three-helical" evidence="7">
    <location>
        <begin position="104"/>
        <end position="144"/>
    </location>
</feature>
<dbReference type="Proteomes" id="UP000254601">
    <property type="component" value="Unassembled WGS sequence"/>
</dbReference>
<sequence>MLTNNSELDAEAFRAFEALCVEALARREHSRAELSAKAKDSIPAEVIEAVLNQLAEKGWQSDERFAQTYIRSKAMRGDGPLKIRQSLKQRGIDESLIRDTLESEDWFARASEVYAKKYAQPTKDAKERAKRQRFLAQRGFTFEQYQAAEEDNQ</sequence>
<dbReference type="Pfam" id="PF21981">
    <property type="entry name" value="RecX_HTH3"/>
    <property type="match status" value="1"/>
</dbReference>
<reference evidence="8 9" key="1">
    <citation type="submission" date="2018-06" db="EMBL/GenBank/DDBJ databases">
        <authorList>
            <consortium name="Pathogen Informatics"/>
            <person name="Doyle S."/>
        </authorList>
    </citation>
    <scope>NUCLEOTIDE SEQUENCE [LARGE SCALE GENOMIC DNA]</scope>
    <source>
        <strain evidence="8 9">NCTC13337</strain>
    </source>
</reference>
<accession>A0A380MMS7</accession>
<dbReference type="Gene3D" id="1.10.10.10">
    <property type="entry name" value="Winged helix-like DNA-binding domain superfamily/Winged helix DNA-binding domain"/>
    <property type="match status" value="3"/>
</dbReference>
<comment type="similarity">
    <text evidence="2 5">Belongs to the RecX family.</text>
</comment>
<evidence type="ECO:0000256" key="2">
    <source>
        <dbReference type="ARBA" id="ARBA00009695"/>
    </source>
</evidence>
<evidence type="ECO:0000256" key="1">
    <source>
        <dbReference type="ARBA" id="ARBA00004496"/>
    </source>
</evidence>
<evidence type="ECO:0000256" key="5">
    <source>
        <dbReference type="HAMAP-Rule" id="MF_01114"/>
    </source>
</evidence>
<dbReference type="GO" id="GO:0006282">
    <property type="term" value="P:regulation of DNA repair"/>
    <property type="evidence" value="ECO:0007669"/>
    <property type="project" value="UniProtKB-UniRule"/>
</dbReference>
<feature type="domain" description="RecX second three-helical" evidence="6">
    <location>
        <begin position="61"/>
        <end position="101"/>
    </location>
</feature>
<dbReference type="InterPro" id="IPR003783">
    <property type="entry name" value="Regulatory_RecX"/>
</dbReference>
<dbReference type="PANTHER" id="PTHR33602:SF1">
    <property type="entry name" value="REGULATORY PROTEIN RECX FAMILY PROTEIN"/>
    <property type="match status" value="1"/>
</dbReference>
<dbReference type="AlphaFoldDB" id="A0A380MMS7"/>
<organism evidence="8 9">
    <name type="scientific">Suttonella ornithocola</name>
    <dbReference type="NCBI Taxonomy" id="279832"/>
    <lineage>
        <taxon>Bacteria</taxon>
        <taxon>Pseudomonadati</taxon>
        <taxon>Pseudomonadota</taxon>
        <taxon>Gammaproteobacteria</taxon>
        <taxon>Cardiobacteriales</taxon>
        <taxon>Cardiobacteriaceae</taxon>
        <taxon>Suttonella</taxon>
    </lineage>
</organism>
<name>A0A380MMS7_9GAMM</name>
<dbReference type="EMBL" id="UHIC01000001">
    <property type="protein sequence ID" value="SUO93356.1"/>
    <property type="molecule type" value="Genomic_DNA"/>
</dbReference>
<dbReference type="InterPro" id="IPR053924">
    <property type="entry name" value="RecX_HTH_2nd"/>
</dbReference>
<dbReference type="InterPro" id="IPR036388">
    <property type="entry name" value="WH-like_DNA-bd_sf"/>
</dbReference>
<dbReference type="RefSeq" id="WP_072575467.1">
    <property type="nucleotide sequence ID" value="NZ_LWHB01000007.1"/>
</dbReference>
<comment type="function">
    <text evidence="5">Modulates RecA activity.</text>
</comment>
<evidence type="ECO:0000259" key="6">
    <source>
        <dbReference type="Pfam" id="PF02631"/>
    </source>
</evidence>
<dbReference type="HAMAP" id="MF_01114">
    <property type="entry name" value="RecX"/>
    <property type="match status" value="1"/>
</dbReference>
<evidence type="ECO:0000313" key="9">
    <source>
        <dbReference type="Proteomes" id="UP000254601"/>
    </source>
</evidence>